<accession>A0AB74ISY3</accession>
<evidence type="ECO:0000313" key="1">
    <source>
        <dbReference type="EMBL" id="THW40174.1"/>
    </source>
</evidence>
<protein>
    <submittedName>
        <fullName evidence="1">Uncharacterized protein</fullName>
    </submittedName>
</protein>
<organism evidence="1 2">
    <name type="scientific">Aureobasidium pullulans</name>
    <name type="common">Black yeast</name>
    <name type="synonym">Pullularia pullulans</name>
    <dbReference type="NCBI Taxonomy" id="5580"/>
    <lineage>
        <taxon>Eukaryota</taxon>
        <taxon>Fungi</taxon>
        <taxon>Dikarya</taxon>
        <taxon>Ascomycota</taxon>
        <taxon>Pezizomycotina</taxon>
        <taxon>Dothideomycetes</taxon>
        <taxon>Dothideomycetidae</taxon>
        <taxon>Dothideales</taxon>
        <taxon>Saccotheciaceae</taxon>
        <taxon>Aureobasidium</taxon>
    </lineage>
</organism>
<comment type="caution">
    <text evidence="1">The sequence shown here is derived from an EMBL/GenBank/DDBJ whole genome shotgun (WGS) entry which is preliminary data.</text>
</comment>
<name>A0AB74ISY3_AURPU</name>
<sequence>MYLAHHTLYVAYLACTSSSSSRIIGAHRAATMQQENMKLDTDTDTRDSLCLHGRCCLVRDVVLVVELWAGWGWILKQLVVVLMRKGIVSEMPNLRSSPVSV</sequence>
<dbReference type="AlphaFoldDB" id="A0AB74ISY3"/>
<dbReference type="Proteomes" id="UP000309076">
    <property type="component" value="Unassembled WGS sequence"/>
</dbReference>
<evidence type="ECO:0000313" key="2">
    <source>
        <dbReference type="Proteomes" id="UP000309076"/>
    </source>
</evidence>
<proteinExistence type="predicted"/>
<reference evidence="1 2" key="1">
    <citation type="submission" date="2018-10" db="EMBL/GenBank/DDBJ databases">
        <title>Fifty Aureobasidium pullulans genomes reveal a recombining polyextremotolerant generalist.</title>
        <authorList>
            <person name="Gostincar C."/>
            <person name="Turk M."/>
            <person name="Zajc J."/>
            <person name="Gunde-Cimerman N."/>
        </authorList>
    </citation>
    <scope>NUCLEOTIDE SEQUENCE [LARGE SCALE GENOMIC DNA]</scope>
    <source>
        <strain evidence="1 2">EXF-10796</strain>
    </source>
</reference>
<dbReference type="EMBL" id="QZAM01000150">
    <property type="protein sequence ID" value="THW40174.1"/>
    <property type="molecule type" value="Genomic_DNA"/>
</dbReference>
<gene>
    <name evidence="1" type="ORF">D6D21_06953</name>
</gene>